<organism evidence="2 3">
    <name type="scientific">Hymenobacter wooponensis</name>
    <dbReference type="NCBI Taxonomy" id="1525360"/>
    <lineage>
        <taxon>Bacteria</taxon>
        <taxon>Pseudomonadati</taxon>
        <taxon>Bacteroidota</taxon>
        <taxon>Cytophagia</taxon>
        <taxon>Cytophagales</taxon>
        <taxon>Hymenobacteraceae</taxon>
        <taxon>Hymenobacter</taxon>
    </lineage>
</organism>
<feature type="signal peptide" evidence="1">
    <location>
        <begin position="1"/>
        <end position="20"/>
    </location>
</feature>
<evidence type="ECO:0000313" key="3">
    <source>
        <dbReference type="Proteomes" id="UP000298284"/>
    </source>
</evidence>
<feature type="chain" id="PRO_5021478395" description="Outer membrane porin, OprD family" evidence="1">
    <location>
        <begin position="21"/>
        <end position="485"/>
    </location>
</feature>
<evidence type="ECO:0008006" key="4">
    <source>
        <dbReference type="Google" id="ProtNLM"/>
    </source>
</evidence>
<comment type="caution">
    <text evidence="2">The sequence shown here is derived from an EMBL/GenBank/DDBJ whole genome shotgun (WGS) entry which is preliminary data.</text>
</comment>
<dbReference type="AlphaFoldDB" id="A0A4Z0MBX3"/>
<keyword evidence="3" id="KW-1185">Reference proteome</keyword>
<dbReference type="Gene3D" id="2.40.160.10">
    <property type="entry name" value="Porin"/>
    <property type="match status" value="1"/>
</dbReference>
<protein>
    <recommendedName>
        <fullName evidence="4">Outer membrane porin, OprD family</fullName>
    </recommendedName>
</protein>
<dbReference type="OrthoDB" id="862900at2"/>
<dbReference type="Proteomes" id="UP000298284">
    <property type="component" value="Unassembled WGS sequence"/>
</dbReference>
<accession>A0A4Z0MBX3</accession>
<sequence>MTRWFLLGAVLLASARLSVAQSLAPDTLLAHPAPAAPAVAAPQMAEMQTAEEADSSAARSLGEALRRGEFHAHARTVFMATRNRGAAPDYFAQGVGAGLRYESRAWHGVRVGVEGFFLKNLFSSTLAAEPGRPESRYELGLFDQEHPHHREILHQVEELWVSWQPRAGLQLTYGRQQLDTPLLNSQDSRLSPNFVQGLWAVAKAGPATTVQGGWLTHVAPRSLDRWYTLGEAVGRYSMGVAPDSSRADYLGRVPTPGLAVLGVRRTLGPHATVQAWQYFAPRLLATSWLEGTRTFARPAGRWTASGQLLWQRSLTGQAGGPTNQRYSEPGEQARALSGRLAYQHRAWQYAAQYTRLTAHGRFLFPREWGREPFYTTLPRERIEGAGDVHALGATVAWQRPRAPRLEAGYGYFRLSREARLNKYSLPDFHQLNLTATHAFTGAADGLRLRTLYAAKWGANRASYLPARAINKVDLHHLTVALDYAF</sequence>
<reference evidence="2 3" key="1">
    <citation type="submission" date="2019-04" db="EMBL/GenBank/DDBJ databases">
        <authorList>
            <person name="Feng G."/>
            <person name="Zhang J."/>
            <person name="Zhu H."/>
        </authorList>
    </citation>
    <scope>NUCLEOTIDE SEQUENCE [LARGE SCALE GENOMIC DNA]</scope>
    <source>
        <strain evidence="2 3">JCM 19491</strain>
    </source>
</reference>
<dbReference type="RefSeq" id="WP_135533091.1">
    <property type="nucleotide sequence ID" value="NZ_SRKZ01000011.1"/>
</dbReference>
<proteinExistence type="predicted"/>
<dbReference type="InterPro" id="IPR023614">
    <property type="entry name" value="Porin_dom_sf"/>
</dbReference>
<evidence type="ECO:0000313" key="2">
    <source>
        <dbReference type="EMBL" id="TGD76956.1"/>
    </source>
</evidence>
<evidence type="ECO:0000256" key="1">
    <source>
        <dbReference type="SAM" id="SignalP"/>
    </source>
</evidence>
<keyword evidence="1" id="KW-0732">Signal</keyword>
<gene>
    <name evidence="2" type="ORF">EU557_24575</name>
</gene>
<name>A0A4Z0MBX3_9BACT</name>
<dbReference type="EMBL" id="SRKZ01000011">
    <property type="protein sequence ID" value="TGD76956.1"/>
    <property type="molecule type" value="Genomic_DNA"/>
</dbReference>